<name>A0A1G4MB47_LACFM</name>
<dbReference type="AlphaFoldDB" id="A0A1G4MB47"/>
<feature type="repeat" description="WD" evidence="1">
    <location>
        <begin position="331"/>
        <end position="372"/>
    </location>
</feature>
<protein>
    <submittedName>
        <fullName evidence="3">LAFE_0D04060g1_1</fullName>
    </submittedName>
</protein>
<evidence type="ECO:0000313" key="3">
    <source>
        <dbReference type="EMBL" id="SCW01054.1"/>
    </source>
</evidence>
<dbReference type="InterPro" id="IPR015943">
    <property type="entry name" value="WD40/YVTN_repeat-like_dom_sf"/>
</dbReference>
<feature type="region of interest" description="Disordered" evidence="2">
    <location>
        <begin position="454"/>
        <end position="490"/>
    </location>
</feature>
<reference evidence="3 4" key="1">
    <citation type="submission" date="2016-03" db="EMBL/GenBank/DDBJ databases">
        <authorList>
            <person name="Devillers H."/>
        </authorList>
    </citation>
    <scope>NUCLEOTIDE SEQUENCE [LARGE SCALE GENOMIC DNA]</scope>
    <source>
        <strain evidence="3">CBS 6772</strain>
    </source>
</reference>
<gene>
    <name evidence="3" type="ORF">LAFE_0D04060G</name>
</gene>
<evidence type="ECO:0000256" key="2">
    <source>
        <dbReference type="SAM" id="MobiDB-lite"/>
    </source>
</evidence>
<dbReference type="Gene3D" id="2.130.10.10">
    <property type="entry name" value="YVTN repeat-like/Quinoprotein amine dehydrogenase"/>
    <property type="match status" value="1"/>
</dbReference>
<proteinExistence type="predicted"/>
<dbReference type="PROSITE" id="PS50082">
    <property type="entry name" value="WD_REPEATS_2"/>
    <property type="match status" value="1"/>
</dbReference>
<keyword evidence="4" id="KW-1185">Reference proteome</keyword>
<evidence type="ECO:0000256" key="1">
    <source>
        <dbReference type="PROSITE-ProRule" id="PRU00221"/>
    </source>
</evidence>
<evidence type="ECO:0000313" key="4">
    <source>
        <dbReference type="Proteomes" id="UP000190831"/>
    </source>
</evidence>
<dbReference type="STRING" id="4955.A0A1G4MB47"/>
<dbReference type="Proteomes" id="UP000190831">
    <property type="component" value="Chromosome D"/>
</dbReference>
<dbReference type="OMA" id="VKRFNHR"/>
<accession>A0A1G4MB47</accession>
<dbReference type="InterPro" id="IPR001680">
    <property type="entry name" value="WD40_rpt"/>
</dbReference>
<dbReference type="EMBL" id="LT598492">
    <property type="protein sequence ID" value="SCW01054.1"/>
    <property type="molecule type" value="Genomic_DNA"/>
</dbReference>
<dbReference type="OrthoDB" id="361494at2759"/>
<organism evidence="3 4">
    <name type="scientific">Lachancea fermentati</name>
    <name type="common">Zygosaccharomyces fermentati</name>
    <dbReference type="NCBI Taxonomy" id="4955"/>
    <lineage>
        <taxon>Eukaryota</taxon>
        <taxon>Fungi</taxon>
        <taxon>Dikarya</taxon>
        <taxon>Ascomycota</taxon>
        <taxon>Saccharomycotina</taxon>
        <taxon>Saccharomycetes</taxon>
        <taxon>Saccharomycetales</taxon>
        <taxon>Saccharomycetaceae</taxon>
        <taxon>Lachancea</taxon>
    </lineage>
</organism>
<dbReference type="SUPFAM" id="SSF50978">
    <property type="entry name" value="WD40 repeat-like"/>
    <property type="match status" value="1"/>
</dbReference>
<dbReference type="InterPro" id="IPR036322">
    <property type="entry name" value="WD40_repeat_dom_sf"/>
</dbReference>
<keyword evidence="1" id="KW-0853">WD repeat</keyword>
<sequence length="548" mass="61142">MHEYYQPPNVFRQPAILVKKRQDNTLPCLQLETHKKSWQNDISRIGSPLLRKASGDMNDFYTTQQLRSDYWAVSSPDPTILTTSLSTYDESLLVSNTSLKDNLKLFQLKNNDKKSQLYELQSISVPGGSTVSACLLPSSYSCAKQEDHHNQLLLSGHQDGIVNLIATSTQDGNAKIIKRFNHGKYLKSTNPDSLDTWLKGRRSLPIKQIKPWNSKGFISVVNESMFIYDLNQHRTPLYLQSFGGLEALDANPTNPHLLALVGSQFGENGISLLDLRNGQGHGNLYSPDSVAANYSSISRDCAWLNEHTVANAVGNCVKLWDIRATGVKCTVVGHKGSVQSIKYHEESKRLYTSDDQGYAIAWDLDNIDSVKECRLATGFNSIGVESLADVKQCGNIVVSPDMNRMSSFTTTHDYDQRTRGSQFLDTLANGSLVTLDSKELGLHAIHNIQRPVVPPRNPRRLLGRPEQDVVESDTTLHHESSSSNWEEASDGTLECDEFTTPVKAQDEPLVLGDIGMHEHKPSFYSLKNTELSGSTICHEHLIREEIFI</sequence>